<proteinExistence type="predicted"/>
<sequence>MTTAYLTSINATDKNKVLQLMEASLQAYQAFNTQDPMDCQLDGLIPPQGFEYVDYWTGVDAIFNRDKTLECYGVVFRTLKAPFKYIFAFRGTASFLDVLDDLGTEKRLFVPFDVTQAVPAQVQVESGFFDVYSDSKSDSQAPTPSMQQQVFSLLDKYNASDKPIAELLITGHSLGSALSELFTLDVAVSRPKIMASNINFACPRVGNSDFVQFYMQQGAQQDPSRQTLRVQNTYDKVPCVPPTLMGYQHIPHALLIAFHKDSLLGKFDFLDSHASANYSAVLIAAAKNQQGVCVDERLPVGATDFISSQAPNPNTIGLL</sequence>
<feature type="domain" description="Fungal lipase-type" evidence="1">
    <location>
        <begin position="87"/>
        <end position="243"/>
    </location>
</feature>
<dbReference type="KEGG" id="sdn:Sden_0603"/>
<dbReference type="PANTHER" id="PTHR45856">
    <property type="entry name" value="ALPHA/BETA-HYDROLASES SUPERFAMILY PROTEIN"/>
    <property type="match status" value="1"/>
</dbReference>
<dbReference type="InterPro" id="IPR051218">
    <property type="entry name" value="Sec_MonoDiacylglyc_Lipase"/>
</dbReference>
<dbReference type="HOGENOM" id="CLU_882280_0_0_6"/>
<dbReference type="STRING" id="318161.Sden_0603"/>
<organism evidence="2 3">
    <name type="scientific">Shewanella denitrificans (strain OS217 / ATCC BAA-1090 / DSM 15013)</name>
    <dbReference type="NCBI Taxonomy" id="318161"/>
    <lineage>
        <taxon>Bacteria</taxon>
        <taxon>Pseudomonadati</taxon>
        <taxon>Pseudomonadota</taxon>
        <taxon>Gammaproteobacteria</taxon>
        <taxon>Alteromonadales</taxon>
        <taxon>Shewanellaceae</taxon>
        <taxon>Shewanella</taxon>
    </lineage>
</organism>
<dbReference type="ESTHER" id="shedo-q12rn3">
    <property type="family name" value="Lipase_3"/>
</dbReference>
<dbReference type="eggNOG" id="COG3675">
    <property type="taxonomic scope" value="Bacteria"/>
</dbReference>
<dbReference type="CDD" id="cd00519">
    <property type="entry name" value="Lipase_3"/>
    <property type="match status" value="1"/>
</dbReference>
<dbReference type="AlphaFoldDB" id="Q12RN3"/>
<keyword evidence="3" id="KW-1185">Reference proteome</keyword>
<dbReference type="RefSeq" id="WP_011495058.1">
    <property type="nucleotide sequence ID" value="NC_007954.1"/>
</dbReference>
<protein>
    <submittedName>
        <fullName evidence="2">Lipase, class 3</fullName>
    </submittedName>
</protein>
<gene>
    <name evidence="2" type="ordered locus">Sden_0603</name>
</gene>
<reference evidence="2 3" key="1">
    <citation type="submission" date="2006-03" db="EMBL/GenBank/DDBJ databases">
        <title>Complete sequence of Shewanella denitrificans OS217.</title>
        <authorList>
            <consortium name="US DOE Joint Genome Institute"/>
            <person name="Copeland A."/>
            <person name="Lucas S."/>
            <person name="Lapidus A."/>
            <person name="Barry K."/>
            <person name="Detter J.C."/>
            <person name="Glavina del Rio T."/>
            <person name="Hammon N."/>
            <person name="Israni S."/>
            <person name="Dalin E."/>
            <person name="Tice H."/>
            <person name="Pitluck S."/>
            <person name="Brettin T."/>
            <person name="Bruce D."/>
            <person name="Han C."/>
            <person name="Tapia R."/>
            <person name="Gilna P."/>
            <person name="Kiss H."/>
            <person name="Schmutz J."/>
            <person name="Larimer F."/>
            <person name="Land M."/>
            <person name="Hauser L."/>
            <person name="Kyrpides N."/>
            <person name="Lykidis A."/>
            <person name="Richardson P."/>
        </authorList>
    </citation>
    <scope>NUCLEOTIDE SEQUENCE [LARGE SCALE GENOMIC DNA]</scope>
    <source>
        <strain evidence="3">OS217 / ATCC BAA-1090 / DSM 15013</strain>
    </source>
</reference>
<evidence type="ECO:0000313" key="3">
    <source>
        <dbReference type="Proteomes" id="UP000001982"/>
    </source>
</evidence>
<accession>Q12RN3</accession>
<dbReference type="InterPro" id="IPR002921">
    <property type="entry name" value="Fungal_lipase-type"/>
</dbReference>
<evidence type="ECO:0000313" key="2">
    <source>
        <dbReference type="EMBL" id="ABE53893.1"/>
    </source>
</evidence>
<dbReference type="OrthoDB" id="5522031at2"/>
<dbReference type="SUPFAM" id="SSF53474">
    <property type="entry name" value="alpha/beta-Hydrolases"/>
    <property type="match status" value="1"/>
</dbReference>
<dbReference type="Proteomes" id="UP000001982">
    <property type="component" value="Chromosome"/>
</dbReference>
<dbReference type="Gene3D" id="3.40.50.1820">
    <property type="entry name" value="alpha/beta hydrolase"/>
    <property type="match status" value="1"/>
</dbReference>
<evidence type="ECO:0000259" key="1">
    <source>
        <dbReference type="Pfam" id="PF01764"/>
    </source>
</evidence>
<dbReference type="EMBL" id="CP000302">
    <property type="protein sequence ID" value="ABE53893.1"/>
    <property type="molecule type" value="Genomic_DNA"/>
</dbReference>
<dbReference type="GO" id="GO:0006629">
    <property type="term" value="P:lipid metabolic process"/>
    <property type="evidence" value="ECO:0007669"/>
    <property type="project" value="InterPro"/>
</dbReference>
<name>Q12RN3_SHEDO</name>
<dbReference type="Pfam" id="PF01764">
    <property type="entry name" value="Lipase_3"/>
    <property type="match status" value="1"/>
</dbReference>
<dbReference type="PANTHER" id="PTHR45856:SF24">
    <property type="entry name" value="FUNGAL LIPASE-LIKE DOMAIN-CONTAINING PROTEIN"/>
    <property type="match status" value="1"/>
</dbReference>
<dbReference type="InterPro" id="IPR029058">
    <property type="entry name" value="AB_hydrolase_fold"/>
</dbReference>